<dbReference type="Gene3D" id="3.80.10.10">
    <property type="entry name" value="Ribonuclease Inhibitor"/>
    <property type="match status" value="1"/>
</dbReference>
<dbReference type="InterPro" id="IPR032675">
    <property type="entry name" value="LRR_dom_sf"/>
</dbReference>
<proteinExistence type="predicted"/>
<dbReference type="AlphaFoldDB" id="A0A0W0G6W6"/>
<gene>
    <name evidence="1" type="ORF">WG66_3137</name>
</gene>
<evidence type="ECO:0000313" key="1">
    <source>
        <dbReference type="EMBL" id="KTB44288.1"/>
    </source>
</evidence>
<accession>A0A0W0G6W6</accession>
<comment type="caution">
    <text evidence="1">The sequence shown here is derived from an EMBL/GenBank/DDBJ whole genome shotgun (WGS) entry which is preliminary data.</text>
</comment>
<protein>
    <submittedName>
        <fullName evidence="1">Uncharacterized protein</fullName>
    </submittedName>
</protein>
<evidence type="ECO:0000313" key="2">
    <source>
        <dbReference type="Proteomes" id="UP000054988"/>
    </source>
</evidence>
<organism evidence="1 2">
    <name type="scientific">Moniliophthora roreri</name>
    <name type="common">Frosty pod rot fungus</name>
    <name type="synonym">Monilia roreri</name>
    <dbReference type="NCBI Taxonomy" id="221103"/>
    <lineage>
        <taxon>Eukaryota</taxon>
        <taxon>Fungi</taxon>
        <taxon>Dikarya</taxon>
        <taxon>Basidiomycota</taxon>
        <taxon>Agaricomycotina</taxon>
        <taxon>Agaricomycetes</taxon>
        <taxon>Agaricomycetidae</taxon>
        <taxon>Agaricales</taxon>
        <taxon>Marasmiineae</taxon>
        <taxon>Marasmiaceae</taxon>
        <taxon>Moniliophthora</taxon>
    </lineage>
</organism>
<name>A0A0W0G6W6_MONRR</name>
<reference evidence="1 2" key="1">
    <citation type="submission" date="2015-12" db="EMBL/GenBank/DDBJ databases">
        <title>Draft genome sequence of Moniliophthora roreri, the causal agent of frosty pod rot of cacao.</title>
        <authorList>
            <person name="Aime M.C."/>
            <person name="Diaz-Valderrama J.R."/>
            <person name="Kijpornyongpan T."/>
            <person name="Phillips-Mora W."/>
        </authorList>
    </citation>
    <scope>NUCLEOTIDE SEQUENCE [LARGE SCALE GENOMIC DNA]</scope>
    <source>
        <strain evidence="1 2">MCA 2952</strain>
    </source>
</reference>
<dbReference type="SUPFAM" id="SSF52047">
    <property type="entry name" value="RNI-like"/>
    <property type="match status" value="1"/>
</dbReference>
<dbReference type="EMBL" id="LATX01000958">
    <property type="protein sequence ID" value="KTB44288.1"/>
    <property type="molecule type" value="Genomic_DNA"/>
</dbReference>
<dbReference type="Proteomes" id="UP000054988">
    <property type="component" value="Unassembled WGS sequence"/>
</dbReference>
<sequence length="478" mass="55379">MPSLPPELIPLILAEFPEDSEFLRQCALVCRSWAYVSRPISFRTLKVTGNHLYTVHRASRTFIQLCASPFETFSKSNVHTLEFCEWPRYVDDPAGQHLVMNELLEWRSFDGTKTFSSLFPVTKRLSFMGNISWKSLSRVASKVLHEEFRTVTELRLEYICIGVEDFLSLTHSFPSLQSLELRFLRQISTTVSETYTPVIERPHPTLERIILDNVANVDFIKSLHGAPHLKVLHLEGLTLFRHLVESHELQLCITQLMHSARSTLEEFRSRFYFENPTEIDNFLAWLDLTKLCKLRRIDLDFDLFTEDPAFPLSFCDFFDKLSTSSDTVSSNLEVLSIPSLPKHIQCMDFQNFDEILQRPYFSSLRELKCTFTCDFTRKDAAKQIKHGGRQYFRPDEDSAAELDLRERIRDFKATYLPKCEARGIIFVTDTTYYYCNLPPKLWVKVASAARRAVRKIRSRTSGAVGLVADTVRRLVRLG</sequence>